<comment type="caution">
    <text evidence="1">The sequence shown here is derived from an EMBL/GenBank/DDBJ whole genome shotgun (WGS) entry which is preliminary data.</text>
</comment>
<evidence type="ECO:0000313" key="1">
    <source>
        <dbReference type="EMBL" id="GIJ34996.1"/>
    </source>
</evidence>
<gene>
    <name evidence="1" type="ORF">Vse01_41440</name>
</gene>
<name>A0A9W5UTY0_9ACTN</name>
<dbReference type="OrthoDB" id="3692598at2"/>
<organism evidence="1 2">
    <name type="scientific">Micromonospora sediminimaris</name>
    <dbReference type="NCBI Taxonomy" id="547162"/>
    <lineage>
        <taxon>Bacteria</taxon>
        <taxon>Bacillati</taxon>
        <taxon>Actinomycetota</taxon>
        <taxon>Actinomycetes</taxon>
        <taxon>Micromonosporales</taxon>
        <taxon>Micromonosporaceae</taxon>
        <taxon>Micromonospora</taxon>
    </lineage>
</organism>
<accession>A0A9W5UTY0</accession>
<dbReference type="RefSeq" id="WP_093407896.1">
    <property type="nucleotide sequence ID" value="NZ_BOPD01000026.1"/>
</dbReference>
<evidence type="ECO:0008006" key="3">
    <source>
        <dbReference type="Google" id="ProtNLM"/>
    </source>
</evidence>
<dbReference type="AlphaFoldDB" id="A0A9W5UTY0"/>
<protein>
    <recommendedName>
        <fullName evidence="3">Excreted virulence factor EspC, type VII ESX diderm</fullName>
    </recommendedName>
</protein>
<proteinExistence type="predicted"/>
<keyword evidence="2" id="KW-1185">Reference proteome</keyword>
<reference evidence="1" key="1">
    <citation type="submission" date="2021-01" db="EMBL/GenBank/DDBJ databases">
        <title>Whole genome shotgun sequence of Verrucosispora sediminis NBRC 107745.</title>
        <authorList>
            <person name="Komaki H."/>
            <person name="Tamura T."/>
        </authorList>
    </citation>
    <scope>NUCLEOTIDE SEQUENCE</scope>
    <source>
        <strain evidence="1">NBRC 107745</strain>
    </source>
</reference>
<dbReference type="EMBL" id="BOPD01000026">
    <property type="protein sequence ID" value="GIJ34996.1"/>
    <property type="molecule type" value="Genomic_DNA"/>
</dbReference>
<dbReference type="Proteomes" id="UP000607311">
    <property type="component" value="Unassembled WGS sequence"/>
</dbReference>
<evidence type="ECO:0000313" key="2">
    <source>
        <dbReference type="Proteomes" id="UP000607311"/>
    </source>
</evidence>
<sequence>MSGFYVDVNGMDGVYNVLHRASQDAAEGLHYMTRHCDLTFDQEGLIFMLAGPHQTAYRRMSEGLERLKKLLQSAATQVNLAQGEYVTSDADVAADLDRTYPGASDPSRLRGTLAGPTRPDLWPAAVRSPFADVVEPTARLVPPSYITGVEMFHINPMSDLLSPAAWVRQVSVWLFGKDPFESWGKAFSGDWNSYVHCAAAWRIIGNSMDDIGRNLITGAADVSTVWRGNAAEAEQEYQLSVGLAARALHPVCDQYADLYSKAAEAAKQLYSVVTGLISKLIDVLIVINAAAAVGTATIKTGVGAVIGYSVAGYYAWQAYDLYDEISSFFGNAEMVFKGIAASIEMVKAGMDVASLPDLEPYQHPALADR</sequence>